<dbReference type="EnsemblMetazoa" id="MDOA002474-RA">
    <property type="protein sequence ID" value="MDOA002474-PA"/>
    <property type="gene ID" value="MDOA002474"/>
</dbReference>
<name>A0A1I8M918_MUSDO</name>
<gene>
    <name evidence="2" type="primary">101897368</name>
</gene>
<evidence type="ECO:0000256" key="1">
    <source>
        <dbReference type="SAM" id="MobiDB-lite"/>
    </source>
</evidence>
<sequence length="774" mass="87516">MSETTPIKSEPEEDEENGRVTPVRKSVQEYEQSLQATEGGDGAETLVAPSINKEEQETITNAKEKDMKLQFNHTSPVTATEDLSQVIVKHEPQDLADLEQTMARIDGATNDETNEDDRATPLPGNNVESDRNTITDNTNQHPPPTPPRISVLSTSLLRVKPEFSAAMHTMQDETPAEYSSLPQDFFDGIMSDDIPDTPAAVPIIEPKKETIPSDFFDDLLVDKIQERVEAAETQDLEIKFSDRLKQLEELERRLAKEKKKHKKSKKKSRKRDRSPSHSPRRHGSRSPTPTQRRHKSRSRSPIKRRYTRSPSPSRRRLASRSPSPSDRRSRKIMRWPQESQVEDRMDAPSTSRRSHEYRAEDKRRIKTEAEKPPGRASPEDVEFNEDELSENMQPHLPELGGEITVKQKRDRVIVRAKTLLNYLKVSEMEKEKPLSAFLYTSIVRKLPASHSYRNQHIYENRSPLHNVNNVSYKFNSHIRRFNLEEWGLASLPPVAANVAKLVGCDAQAIHNQLKVIKIPAKIRKIKGEPLDEDEEAELLQSGSSLFCNAFTQTDDVVDIVQHKSQGFDIEIQAVPQTFDIGCQTLETESPSNKLYDNNDDLPIMAIMREMNDSQLMALHDFAELLKETASNAMDMYRLRQRMLDIYKSAQQPSALDPSPSVPPAAAAAVAPTGVNRYSSNESSPSSRIRHTDKSSGFRINSVEGGDGTYFSVNDPRGNFVGSRNRNGGGGGQFNRNMNNRNMVPSESHRDFNNPQRNQQSANAPKFYGRGGLRR</sequence>
<feature type="region of interest" description="Disordered" evidence="1">
    <location>
        <begin position="1"/>
        <end position="53"/>
    </location>
</feature>
<feature type="compositionally biased region" description="Polar residues" evidence="1">
    <location>
        <begin position="752"/>
        <end position="762"/>
    </location>
</feature>
<accession>A0A1I8M918</accession>
<dbReference type="VEuPathDB" id="VectorBase:MDOMA2_014696"/>
<dbReference type="AlphaFoldDB" id="A0A1I8M918"/>
<feature type="region of interest" description="Disordered" evidence="1">
    <location>
        <begin position="672"/>
        <end position="774"/>
    </location>
</feature>
<dbReference type="RefSeq" id="XP_005189840.2">
    <property type="nucleotide sequence ID" value="XM_005189783.4"/>
</dbReference>
<reference evidence="2" key="1">
    <citation type="submission" date="2020-05" db="UniProtKB">
        <authorList>
            <consortium name="EnsemblMetazoa"/>
        </authorList>
    </citation>
    <scope>IDENTIFICATION</scope>
    <source>
        <strain evidence="2">Aabys</strain>
    </source>
</reference>
<feature type="region of interest" description="Disordered" evidence="1">
    <location>
        <begin position="251"/>
        <end position="380"/>
    </location>
</feature>
<dbReference type="STRING" id="7370.A0A1I8M918"/>
<feature type="compositionally biased region" description="Basic residues" evidence="1">
    <location>
        <begin position="291"/>
        <end position="318"/>
    </location>
</feature>
<protein>
    <submittedName>
        <fullName evidence="2">Uncharacterized protein</fullName>
    </submittedName>
</protein>
<dbReference type="VEuPathDB" id="VectorBase:MDOA002474"/>
<feature type="region of interest" description="Disordered" evidence="1">
    <location>
        <begin position="170"/>
        <end position="199"/>
    </location>
</feature>
<dbReference type="OrthoDB" id="8065655at2759"/>
<dbReference type="KEGG" id="mde:101897368"/>
<evidence type="ECO:0000313" key="2">
    <source>
        <dbReference type="EnsemblMetazoa" id="MDOA002474-PA"/>
    </source>
</evidence>
<organism evidence="2">
    <name type="scientific">Musca domestica</name>
    <name type="common">House fly</name>
    <dbReference type="NCBI Taxonomy" id="7370"/>
    <lineage>
        <taxon>Eukaryota</taxon>
        <taxon>Metazoa</taxon>
        <taxon>Ecdysozoa</taxon>
        <taxon>Arthropoda</taxon>
        <taxon>Hexapoda</taxon>
        <taxon>Insecta</taxon>
        <taxon>Pterygota</taxon>
        <taxon>Neoptera</taxon>
        <taxon>Endopterygota</taxon>
        <taxon>Diptera</taxon>
        <taxon>Brachycera</taxon>
        <taxon>Muscomorpha</taxon>
        <taxon>Muscoidea</taxon>
        <taxon>Muscidae</taxon>
        <taxon>Musca</taxon>
    </lineage>
</organism>
<feature type="compositionally biased region" description="Low complexity" evidence="1">
    <location>
        <begin position="716"/>
        <end position="725"/>
    </location>
</feature>
<feature type="compositionally biased region" description="Basic and acidic residues" evidence="1">
    <location>
        <begin position="353"/>
        <end position="373"/>
    </location>
</feature>
<proteinExistence type="predicted"/>
<dbReference type="eggNOG" id="ENOG502T937">
    <property type="taxonomic scope" value="Eukaryota"/>
</dbReference>
<feature type="compositionally biased region" description="Low complexity" evidence="1">
    <location>
        <begin position="733"/>
        <end position="743"/>
    </location>
</feature>
<feature type="region of interest" description="Disordered" evidence="1">
    <location>
        <begin position="98"/>
        <end position="149"/>
    </location>
</feature>
<feature type="compositionally biased region" description="Basic residues" evidence="1">
    <location>
        <begin position="255"/>
        <end position="284"/>
    </location>
</feature>